<evidence type="ECO:0000313" key="3">
    <source>
        <dbReference type="Proteomes" id="UP001562357"/>
    </source>
</evidence>
<dbReference type="Proteomes" id="UP001562357">
    <property type="component" value="Unassembled WGS sequence"/>
</dbReference>
<reference evidence="3" key="1">
    <citation type="submission" date="2024-06" db="EMBL/GenBank/DDBJ databases">
        <title>Draft Genome Sequences of Epichloe bromicola Strains Isolated from Elymus ciliaris.</title>
        <authorList>
            <consortium name="Epichloe bromicola genome sequencing consortium"/>
            <person name="Miura A."/>
            <person name="Imano S."/>
            <person name="Ashida A."/>
            <person name="Sato I."/>
            <person name="Chiba S."/>
            <person name="Tanaka A."/>
            <person name="Camagna M."/>
            <person name="Takemoto D."/>
        </authorList>
    </citation>
    <scope>NUCLEOTIDE SEQUENCE [LARGE SCALE GENOMIC DNA]</scope>
    <source>
        <strain evidence="3">DP</strain>
    </source>
</reference>
<sequence>MQILTSALLVAALLAGQTLAASLLAREEPNCSSEDNFDPRNSPSFLSPCTGLGHNAYKCDSGALVVIKPSQIVLRAGKADSKVMVSCGPNGDFATLYHCKAGHGQSFSSNCYSEQVHFVQNASEL</sequence>
<protein>
    <submittedName>
        <fullName evidence="2">Uncharacterized protein</fullName>
    </submittedName>
</protein>
<proteinExistence type="predicted"/>
<feature type="chain" id="PRO_5046729752" evidence="1">
    <location>
        <begin position="21"/>
        <end position="125"/>
    </location>
</feature>
<keyword evidence="3" id="KW-1185">Reference proteome</keyword>
<comment type="caution">
    <text evidence="2">The sequence shown here is derived from an EMBL/GenBank/DDBJ whole genome shotgun (WGS) entry which is preliminary data.</text>
</comment>
<gene>
    <name evidence="2" type="primary">g3750</name>
    <name evidence="2" type="ORF">EsDP_00003750</name>
</gene>
<accession>A0ABQ0CPN8</accession>
<dbReference type="EMBL" id="BAAFGZ010000126">
    <property type="protein sequence ID" value="GAB0135410.1"/>
    <property type="molecule type" value="Genomic_DNA"/>
</dbReference>
<feature type="signal peptide" evidence="1">
    <location>
        <begin position="1"/>
        <end position="20"/>
    </location>
</feature>
<name>A0ABQ0CPN8_9HYPO</name>
<evidence type="ECO:0000256" key="1">
    <source>
        <dbReference type="SAM" id="SignalP"/>
    </source>
</evidence>
<keyword evidence="1" id="KW-0732">Signal</keyword>
<evidence type="ECO:0000313" key="2">
    <source>
        <dbReference type="EMBL" id="GAB0135410.1"/>
    </source>
</evidence>
<organism evidence="2 3">
    <name type="scientific">Epichloe bromicola</name>
    <dbReference type="NCBI Taxonomy" id="79588"/>
    <lineage>
        <taxon>Eukaryota</taxon>
        <taxon>Fungi</taxon>
        <taxon>Dikarya</taxon>
        <taxon>Ascomycota</taxon>
        <taxon>Pezizomycotina</taxon>
        <taxon>Sordariomycetes</taxon>
        <taxon>Hypocreomycetidae</taxon>
        <taxon>Hypocreales</taxon>
        <taxon>Clavicipitaceae</taxon>
        <taxon>Epichloe</taxon>
    </lineage>
</organism>